<keyword evidence="3" id="KW-1185">Reference proteome</keyword>
<reference evidence="2 3" key="1">
    <citation type="journal article" date="2014" name="Proc. Natl. Acad. Sci. U.S.A.">
        <title>Trajectory and genomic determinants of fungal-pathogen speciation and host adaptation.</title>
        <authorList>
            <person name="Hu X."/>
            <person name="Xiao G."/>
            <person name="Zheng P."/>
            <person name="Shang Y."/>
            <person name="Su Y."/>
            <person name="Zhang X."/>
            <person name="Liu X."/>
            <person name="Zhan S."/>
            <person name="St Leger R.J."/>
            <person name="Wang C."/>
        </authorList>
    </citation>
    <scope>NUCLEOTIDE SEQUENCE [LARGE SCALE GENOMIC DNA]</scope>
    <source>
        <strain evidence="2 3">ARSEF 1941</strain>
    </source>
</reference>
<feature type="compositionally biased region" description="Basic and acidic residues" evidence="1">
    <location>
        <begin position="417"/>
        <end position="428"/>
    </location>
</feature>
<protein>
    <submittedName>
        <fullName evidence="2">Uncharacterized protein</fullName>
    </submittedName>
</protein>
<dbReference type="GeneID" id="63736533"/>
<proteinExistence type="predicted"/>
<dbReference type="AlphaFoldDB" id="A0A0B2X402"/>
<comment type="caution">
    <text evidence="2">The sequence shown here is derived from an EMBL/GenBank/DDBJ whole genome shotgun (WGS) entry which is preliminary data.</text>
</comment>
<dbReference type="RefSeq" id="XP_040681220.1">
    <property type="nucleotide sequence ID" value="XM_040820877.1"/>
</dbReference>
<feature type="compositionally biased region" description="Basic residues" evidence="1">
    <location>
        <begin position="197"/>
        <end position="207"/>
    </location>
</feature>
<evidence type="ECO:0000313" key="2">
    <source>
        <dbReference type="EMBL" id="KHO00155.1"/>
    </source>
</evidence>
<accession>A0A0B2X402</accession>
<feature type="compositionally biased region" description="Basic and acidic residues" evidence="1">
    <location>
        <begin position="16"/>
        <end position="38"/>
    </location>
</feature>
<feature type="compositionally biased region" description="Polar residues" evidence="1">
    <location>
        <begin position="398"/>
        <end position="412"/>
    </location>
</feature>
<organism evidence="2 3">
    <name type="scientific">Metarhizium album (strain ARSEF 1941)</name>
    <dbReference type="NCBI Taxonomy" id="1081103"/>
    <lineage>
        <taxon>Eukaryota</taxon>
        <taxon>Fungi</taxon>
        <taxon>Dikarya</taxon>
        <taxon>Ascomycota</taxon>
        <taxon>Pezizomycotina</taxon>
        <taxon>Sordariomycetes</taxon>
        <taxon>Hypocreomycetidae</taxon>
        <taxon>Hypocreales</taxon>
        <taxon>Clavicipitaceae</taxon>
        <taxon>Metarhizium</taxon>
    </lineage>
</organism>
<feature type="compositionally biased region" description="Low complexity" evidence="1">
    <location>
        <begin position="253"/>
        <end position="271"/>
    </location>
</feature>
<dbReference type="EMBL" id="AZHE01000003">
    <property type="protein sequence ID" value="KHO00155.1"/>
    <property type="molecule type" value="Genomic_DNA"/>
</dbReference>
<dbReference type="HOGENOM" id="CLU_605628_0_0_1"/>
<feature type="region of interest" description="Disordered" evidence="1">
    <location>
        <begin position="1"/>
        <end position="452"/>
    </location>
</feature>
<sequence>MPQQPPPQISLRPQAPKKETDKVISGQERKELASDKAAQKALEFKTQSKPPSEEALEKDDPVEKDGAVSPMSQGSQSSKTSGRKVKVALPLVSSAGLARPIYSQSEKQKGDADQSRVSQGAPLNVKNTGGNVITQSQPSHARHSPEGVSSEASFAVATRPKTLAANAAAVTGTGSPPLGELTKEEVEGRRRDLQRTARPRHRRKAKRAVSAESGPGKAARDKAARSETPPSDTSYHVPMPAENTSDTEALSVKSAESKTLSSCSSLRNSPPSASPNKTPPNRNTSGSHSRHHSEVSGMLGSPVKKSGGANNKPRPVSQAENAVGREIRIPINADQDSFKFTGDGRGTVRGKKAWKRQVVGAEGSAQGRDTALMGSGLNNRPAARSIDSSDDRGKTPNACVSRTDAASKTAMTPANDDNGKLEVAEPKAGDASSGYPPKGKQDKTPSPVRKCD</sequence>
<feature type="compositionally biased region" description="Polar residues" evidence="1">
    <location>
        <begin position="70"/>
        <end position="80"/>
    </location>
</feature>
<evidence type="ECO:0000313" key="3">
    <source>
        <dbReference type="Proteomes" id="UP000030816"/>
    </source>
</evidence>
<dbReference type="Proteomes" id="UP000030816">
    <property type="component" value="Unassembled WGS sequence"/>
</dbReference>
<name>A0A0B2X402_METAS</name>
<gene>
    <name evidence="2" type="ORF">MAM_02078</name>
</gene>
<feature type="compositionally biased region" description="Basic and acidic residues" evidence="1">
    <location>
        <begin position="439"/>
        <end position="452"/>
    </location>
</feature>
<feature type="compositionally biased region" description="Basic and acidic residues" evidence="1">
    <location>
        <begin position="181"/>
        <end position="195"/>
    </location>
</feature>
<dbReference type="OrthoDB" id="3941926at2759"/>
<feature type="compositionally biased region" description="Polar residues" evidence="1">
    <location>
        <begin position="275"/>
        <end position="287"/>
    </location>
</feature>
<evidence type="ECO:0000256" key="1">
    <source>
        <dbReference type="SAM" id="MobiDB-lite"/>
    </source>
</evidence>
<feature type="compositionally biased region" description="Polar residues" evidence="1">
    <location>
        <begin position="125"/>
        <end position="139"/>
    </location>
</feature>